<reference evidence="7 8" key="1">
    <citation type="submission" date="2020-04" db="EMBL/GenBank/DDBJ databases">
        <authorList>
            <person name="Laetsch R D."/>
            <person name="Stevens L."/>
            <person name="Kumar S."/>
            <person name="Blaxter L. M."/>
        </authorList>
    </citation>
    <scope>NUCLEOTIDE SEQUENCE [LARGE SCALE GENOMIC DNA]</scope>
</reference>
<evidence type="ECO:0000256" key="3">
    <source>
        <dbReference type="ARBA" id="ARBA00023204"/>
    </source>
</evidence>
<organism evidence="7 8">
    <name type="scientific">Caenorhabditis bovis</name>
    <dbReference type="NCBI Taxonomy" id="2654633"/>
    <lineage>
        <taxon>Eukaryota</taxon>
        <taxon>Metazoa</taxon>
        <taxon>Ecdysozoa</taxon>
        <taxon>Nematoda</taxon>
        <taxon>Chromadorea</taxon>
        <taxon>Rhabditida</taxon>
        <taxon>Rhabditina</taxon>
        <taxon>Rhabditomorpha</taxon>
        <taxon>Rhabditoidea</taxon>
        <taxon>Rhabditidae</taxon>
        <taxon>Peloderinae</taxon>
        <taxon>Caenorhabditis</taxon>
    </lineage>
</organism>
<evidence type="ECO:0000256" key="4">
    <source>
        <dbReference type="ARBA" id="ARBA00023242"/>
    </source>
</evidence>
<evidence type="ECO:0000259" key="6">
    <source>
        <dbReference type="Pfam" id="PF12253"/>
    </source>
</evidence>
<evidence type="ECO:0000256" key="5">
    <source>
        <dbReference type="SAM" id="MobiDB-lite"/>
    </source>
</evidence>
<feature type="region of interest" description="Disordered" evidence="5">
    <location>
        <begin position="56"/>
        <end position="196"/>
    </location>
</feature>
<accession>A0A8S1F7F3</accession>
<comment type="subcellular location">
    <subcellularLocation>
        <location evidence="1">Nucleus</location>
    </subcellularLocation>
</comment>
<feature type="compositionally biased region" description="Basic and acidic residues" evidence="5">
    <location>
        <begin position="74"/>
        <end position="196"/>
    </location>
</feature>
<feature type="compositionally biased region" description="Acidic residues" evidence="5">
    <location>
        <begin position="413"/>
        <end position="436"/>
    </location>
</feature>
<feature type="region of interest" description="Disordered" evidence="5">
    <location>
        <begin position="320"/>
        <end position="496"/>
    </location>
</feature>
<dbReference type="GO" id="GO:0005634">
    <property type="term" value="C:nucleus"/>
    <property type="evidence" value="ECO:0007669"/>
    <property type="project" value="UniProtKB-SubCell"/>
</dbReference>
<dbReference type="GO" id="GO:0006334">
    <property type="term" value="P:nucleosome assembly"/>
    <property type="evidence" value="ECO:0007669"/>
    <property type="project" value="TreeGrafter"/>
</dbReference>
<dbReference type="GO" id="GO:0033186">
    <property type="term" value="C:CAF-1 complex"/>
    <property type="evidence" value="ECO:0007669"/>
    <property type="project" value="TreeGrafter"/>
</dbReference>
<evidence type="ECO:0000256" key="1">
    <source>
        <dbReference type="ARBA" id="ARBA00004123"/>
    </source>
</evidence>
<feature type="region of interest" description="Disordered" evidence="5">
    <location>
        <begin position="1"/>
        <end position="40"/>
    </location>
</feature>
<evidence type="ECO:0000313" key="7">
    <source>
        <dbReference type="EMBL" id="CAB3408161.1"/>
    </source>
</evidence>
<evidence type="ECO:0000256" key="2">
    <source>
        <dbReference type="ARBA" id="ARBA00022763"/>
    </source>
</evidence>
<keyword evidence="3" id="KW-0234">DNA repair</keyword>
<keyword evidence="2" id="KW-0227">DNA damage</keyword>
<dbReference type="GO" id="GO:0006281">
    <property type="term" value="P:DNA repair"/>
    <property type="evidence" value="ECO:0007669"/>
    <property type="project" value="UniProtKB-KW"/>
</dbReference>
<dbReference type="PANTHER" id="PTHR15272">
    <property type="entry name" value="CHROMATIN ASSEMBLY FACTOR 1 SUBUNIT A CAF-1 SUBUNIT A"/>
    <property type="match status" value="1"/>
</dbReference>
<dbReference type="OrthoDB" id="5788998at2759"/>
<protein>
    <recommendedName>
        <fullName evidence="6">Chromatin assembly factor 1 subunit A dimerization domain-containing protein</fullName>
    </recommendedName>
</protein>
<feature type="compositionally biased region" description="Acidic residues" evidence="5">
    <location>
        <begin position="328"/>
        <end position="362"/>
    </location>
</feature>
<name>A0A8S1F7F3_9PELO</name>
<evidence type="ECO:0000313" key="8">
    <source>
        <dbReference type="Proteomes" id="UP000494206"/>
    </source>
</evidence>
<feature type="compositionally biased region" description="Basic residues" evidence="5">
    <location>
        <begin position="628"/>
        <end position="650"/>
    </location>
</feature>
<keyword evidence="8" id="KW-1185">Reference proteome</keyword>
<feature type="compositionally biased region" description="Basic and acidic residues" evidence="5">
    <location>
        <begin position="467"/>
        <end position="487"/>
    </location>
</feature>
<feature type="region of interest" description="Disordered" evidence="5">
    <location>
        <begin position="628"/>
        <end position="693"/>
    </location>
</feature>
<dbReference type="PANTHER" id="PTHR15272:SF0">
    <property type="entry name" value="CHROMATIN ASSEMBLY FACTOR 1 SUBUNIT A"/>
    <property type="match status" value="1"/>
</dbReference>
<feature type="compositionally biased region" description="Acidic residues" evidence="5">
    <location>
        <begin position="444"/>
        <end position="455"/>
    </location>
</feature>
<dbReference type="InterPro" id="IPR022043">
    <property type="entry name" value="CAF1A_DD"/>
</dbReference>
<comment type="caution">
    <text evidence="7">The sequence shown here is derived from an EMBL/GenBank/DDBJ whole genome shotgun (WGS) entry which is preliminary data.</text>
</comment>
<keyword evidence="4" id="KW-0539">Nucleus</keyword>
<dbReference type="Pfam" id="PF12253">
    <property type="entry name" value="CAF1A_dimeriz"/>
    <property type="match status" value="1"/>
</dbReference>
<dbReference type="EMBL" id="CADEPM010000007">
    <property type="protein sequence ID" value="CAB3408161.1"/>
    <property type="molecule type" value="Genomic_DNA"/>
</dbReference>
<dbReference type="Proteomes" id="UP000494206">
    <property type="component" value="Unassembled WGS sequence"/>
</dbReference>
<gene>
    <name evidence="7" type="ORF">CBOVIS_LOCUS9976</name>
</gene>
<dbReference type="AlphaFoldDB" id="A0A8S1F7F3"/>
<feature type="domain" description="Chromatin assembly factor 1 subunit A dimerization" evidence="6">
    <location>
        <begin position="293"/>
        <end position="362"/>
    </location>
</feature>
<sequence>MPSTDEPLIQPVSENNENADLPMTPTTKGVKRNANSPPDKELINVILYVVNRENSVEVLAEPVGTPKTPKTPKLSKEEREKQRLQKLEEKEKQKAEREKALEEKRLEKERLLEEKRLEKEKKERERLEKKAEEDRKKEEKRREIEEKRRKEEEEKEEKLRKKREEEEKREAKRKEEEEKKEAKKREEEAMEERKKRESARFLGFFSKVEKKKVTIAEPEGTKWYRPFEIKDGMTLAPILYRDPVPSHTDLLRQMDDIEANTYLKSESKIPLDAAKAFYSPSFELLICRPLRAKLFQFHDNHRPPYYGTWRKKRSNISGRRPFAHETGIDYEVDSDDEWEDEPSDGEECRSDDEDEGDDEVMSDDGFFVPPCYLSDGEGEDDGSDVECGGGKDGADGQQQQKQKQNPKRRNNYIDDDDNDEDVEGAAEDAGREDDDGVATTTTAADDDDDDDDDENAAAALTTKKKRRDENAEERKARLASRAKEWSRRVSRGGPPSSLVSRCIGPCYGAGDSDEAKMPTDILFSMRAISSYKSIWLRSNNGLVLRAHCAQRAAIALITIDNTGVNIHDGSDNEENGEALSSSIVQVDVVERGGESPVGVGVPLAAASAAAAAAAAAPTNTHHYQLLHLHRRGASERRRRRRNANEKHKKTLLSLPAAVEDETQRGGRRGNHNNQHQTHQRRQQPKQQARCGANRGMRQHSMANSKKIQELVHECNVQLALFRCATQGIGTAQDGASLRREVETAGRACQKAVEAANNVVLPQLRADDVEMSRYGPSFIGCVGAYLNEMKRCVKLETTFPAPIEPSITKQQVERVESILDTLENLITVHYSTNEAPALDKLQVTPRRRRATSCRPQCVCSKLKTSYA</sequence>
<proteinExistence type="predicted"/>